<organism evidence="3 4">
    <name type="scientific">Cymbomonas tetramitiformis</name>
    <dbReference type="NCBI Taxonomy" id="36881"/>
    <lineage>
        <taxon>Eukaryota</taxon>
        <taxon>Viridiplantae</taxon>
        <taxon>Chlorophyta</taxon>
        <taxon>Pyramimonadophyceae</taxon>
        <taxon>Pyramimonadales</taxon>
        <taxon>Pyramimonadaceae</taxon>
        <taxon>Cymbomonas</taxon>
    </lineage>
</organism>
<feature type="compositionally biased region" description="Acidic residues" evidence="2">
    <location>
        <begin position="520"/>
        <end position="529"/>
    </location>
</feature>
<feature type="compositionally biased region" description="Basic and acidic residues" evidence="2">
    <location>
        <begin position="157"/>
        <end position="166"/>
    </location>
</feature>
<evidence type="ECO:0000256" key="2">
    <source>
        <dbReference type="SAM" id="MobiDB-lite"/>
    </source>
</evidence>
<feature type="compositionally biased region" description="Acidic residues" evidence="2">
    <location>
        <begin position="505"/>
        <end position="514"/>
    </location>
</feature>
<feature type="compositionally biased region" description="Acidic residues" evidence="2">
    <location>
        <begin position="666"/>
        <end position="675"/>
    </location>
</feature>
<feature type="region of interest" description="Disordered" evidence="2">
    <location>
        <begin position="312"/>
        <end position="390"/>
    </location>
</feature>
<feature type="compositionally biased region" description="Acidic residues" evidence="2">
    <location>
        <begin position="739"/>
        <end position="748"/>
    </location>
</feature>
<feature type="region of interest" description="Disordered" evidence="2">
    <location>
        <begin position="563"/>
        <end position="610"/>
    </location>
</feature>
<feature type="compositionally biased region" description="Acidic residues" evidence="2">
    <location>
        <begin position="447"/>
        <end position="456"/>
    </location>
</feature>
<keyword evidence="1" id="KW-0175">Coiled coil</keyword>
<feature type="compositionally biased region" description="Basic and acidic residues" evidence="2">
    <location>
        <begin position="361"/>
        <end position="386"/>
    </location>
</feature>
<feature type="compositionally biased region" description="Basic and acidic residues" evidence="2">
    <location>
        <begin position="235"/>
        <end position="277"/>
    </location>
</feature>
<comment type="caution">
    <text evidence="3">The sequence shown here is derived from an EMBL/GenBank/DDBJ whole genome shotgun (WGS) entry which is preliminary data.</text>
</comment>
<feature type="region of interest" description="Disordered" evidence="2">
    <location>
        <begin position="490"/>
        <end position="537"/>
    </location>
</feature>
<feature type="compositionally biased region" description="Acidic residues" evidence="2">
    <location>
        <begin position="593"/>
        <end position="602"/>
    </location>
</feature>
<feature type="compositionally biased region" description="Low complexity" evidence="2">
    <location>
        <begin position="1"/>
        <end position="25"/>
    </location>
</feature>
<name>A0AAE0G0C1_9CHLO</name>
<feature type="region of interest" description="Disordered" evidence="2">
    <location>
        <begin position="146"/>
        <end position="292"/>
    </location>
</feature>
<feature type="compositionally biased region" description="Acidic residues" evidence="2">
    <location>
        <begin position="724"/>
        <end position="733"/>
    </location>
</feature>
<sequence>MVLKSSMSEVAPSSPGSSASSCQFSKAQMPTPHTIEHRHQPRVQDAAPCNEEDYSVEGSEETYDSDEADSYAEQPQWGWSSFSAFLPNKLKEVQNFLKEEGITPMELMRPFEGAIQQGKADVLDAIGRTAETVTFLVDDAIEVMESSNSVPFEGFDESPKTERENSSAEATSASDASCSTQMPTPFVLQNPHQKLPARPGGSIAKGGNAHAEEASPREETSHAEEARQERKRHTRQENAEEASPREETSRAEEASPREETSRAEEASPREETSHAEEESPAEEVWGLEPVTQAIRKQEVDEVAGVCKHALEGGTEHATGCGNIAQGEKHAEREAPSSTSMAAEETETEHASLNVVLYSKQARSEECSQRDWREDLEDMEHSKRGSGRDAAPLWGWSRLAHLVPKELKDIQHFLRDDAAWDPEELEAQGGEGSDGESEDDNSEAVSEEHDEDCSEGSDDGRDAAPLWGWSRLAHLVPKELKDIQHFLRDDAAWDPEELEAQGGEGSDGESEDDNSEAVSEEHDEDCSEGSDDGRDAAPLWGWSRLAHLVPKELKDIQHFLRDDAAWDPEELEAQGGEGSDGESEDDNSEAVSEEHDEDCSEGSDDGRDAAPLWGWSRLAHLVPKELKDIQHFLRDDAAWDPEELEAQGGEGSDGESEDDNSEAVSEEHDEDCSEGSDDGRDAAPLWGWSRLAHLVPKELKDIQHFLRDDAAWDPEELEAQGGEGSDGESEDDNSEAVSEEHDEDCSEGSDDGRDAAPLWGWSRLAHLVPKELKDIQHFLRDDAAWDPEELEAQGGEGSDGESEDDNSEAVSEEHDEDCSEGSDDGRDAAPLWGWSRLAHLVPKELKDIQHFLRDDAAWDPEELEAQGEVGSDGAIEEDSEEHDEEFSDRDSHEELEGMGHSEWGSGRGMPPRWGWSRLRDLVTKELKGVRQAPQEGDADTPDALTVRPFEGALEQGRADIINAIERTAVKMTNFVDDAIEGSLNFLQKAGEDSQEDEASTSERASEPSPTSSARATECERQRSISTSTFLTPEQKAERIETMLNDLQNHGEGSEVECASMRSLIVSLQSDIRDTREHCEFLQEKNSALQSGQPASPAWHAPEPEDTLAQQLRQQMETLLQEKAKLASENTRLSRDNQSLQQLLDYRFTDDEEPLAEGRPTVASSDHNETCRVATAVSLNGECNEIDRTLQTITLNPMRRVGSSGQMR</sequence>
<dbReference type="PROSITE" id="PS51257">
    <property type="entry name" value="PROKAR_LIPOPROTEIN"/>
    <property type="match status" value="1"/>
</dbReference>
<feature type="region of interest" description="Disordered" evidence="2">
    <location>
        <begin position="417"/>
        <end position="463"/>
    </location>
</feature>
<feature type="compositionally biased region" description="Acidic residues" evidence="2">
    <location>
        <begin position="50"/>
        <end position="70"/>
    </location>
</feature>
<feature type="compositionally biased region" description="Acidic residues" evidence="2">
    <location>
        <begin position="651"/>
        <end position="660"/>
    </location>
</feature>
<evidence type="ECO:0000313" key="3">
    <source>
        <dbReference type="EMBL" id="KAK3269203.1"/>
    </source>
</evidence>
<feature type="compositionally biased region" description="Acidic residues" evidence="2">
    <location>
        <begin position="432"/>
        <end position="441"/>
    </location>
</feature>
<feature type="compositionally biased region" description="Low complexity" evidence="2">
    <location>
        <begin position="167"/>
        <end position="179"/>
    </location>
</feature>
<proteinExistence type="predicted"/>
<feature type="compositionally biased region" description="Basic and acidic residues" evidence="2">
    <location>
        <begin position="210"/>
        <end position="228"/>
    </location>
</feature>
<feature type="compositionally biased region" description="Acidic residues" evidence="2">
    <location>
        <begin position="873"/>
        <end position="886"/>
    </location>
</feature>
<dbReference type="Proteomes" id="UP001190700">
    <property type="component" value="Unassembled WGS sequence"/>
</dbReference>
<keyword evidence="4" id="KW-1185">Reference proteome</keyword>
<evidence type="ECO:0000256" key="1">
    <source>
        <dbReference type="SAM" id="Coils"/>
    </source>
</evidence>
<feature type="region of interest" description="Disordered" evidence="2">
    <location>
        <begin position="858"/>
        <end position="913"/>
    </location>
</feature>
<feature type="compositionally biased region" description="Acidic residues" evidence="2">
    <location>
        <begin position="578"/>
        <end position="587"/>
    </location>
</feature>
<feature type="coiled-coil region" evidence="1">
    <location>
        <begin position="1107"/>
        <end position="1141"/>
    </location>
</feature>
<feature type="region of interest" description="Disordered" evidence="2">
    <location>
        <begin position="709"/>
        <end position="756"/>
    </location>
</feature>
<feature type="compositionally biased region" description="Acidic residues" evidence="2">
    <location>
        <begin position="812"/>
        <end position="821"/>
    </location>
</feature>
<reference evidence="3 4" key="1">
    <citation type="journal article" date="2015" name="Genome Biol. Evol.">
        <title>Comparative Genomics of a Bacterivorous Green Alga Reveals Evolutionary Causalities and Consequences of Phago-Mixotrophic Mode of Nutrition.</title>
        <authorList>
            <person name="Burns J.A."/>
            <person name="Paasch A."/>
            <person name="Narechania A."/>
            <person name="Kim E."/>
        </authorList>
    </citation>
    <scope>NUCLEOTIDE SEQUENCE [LARGE SCALE GENOMIC DNA]</scope>
    <source>
        <strain evidence="3 4">PLY_AMNH</strain>
    </source>
</reference>
<accession>A0AAE0G0C1</accession>
<feature type="region of interest" description="Disordered" evidence="2">
    <location>
        <begin position="1"/>
        <end position="72"/>
    </location>
</feature>
<gene>
    <name evidence="3" type="ORF">CYMTET_22339</name>
</gene>
<feature type="compositionally biased region" description="Acidic residues" evidence="2">
    <location>
        <begin position="797"/>
        <end position="806"/>
    </location>
</feature>
<protein>
    <submittedName>
        <fullName evidence="3">Uncharacterized protein</fullName>
    </submittedName>
</protein>
<dbReference type="EMBL" id="LGRX02011144">
    <property type="protein sequence ID" value="KAK3269203.1"/>
    <property type="molecule type" value="Genomic_DNA"/>
</dbReference>
<feature type="compositionally biased region" description="Basic and acidic residues" evidence="2">
    <location>
        <begin position="887"/>
        <end position="898"/>
    </location>
</feature>
<feature type="region of interest" description="Disordered" evidence="2">
    <location>
        <begin position="636"/>
        <end position="683"/>
    </location>
</feature>
<dbReference type="AlphaFoldDB" id="A0AAE0G0C1"/>
<feature type="region of interest" description="Disordered" evidence="2">
    <location>
        <begin position="782"/>
        <end position="829"/>
    </location>
</feature>
<feature type="region of interest" description="Disordered" evidence="2">
    <location>
        <begin position="988"/>
        <end position="1026"/>
    </location>
</feature>
<evidence type="ECO:0000313" key="4">
    <source>
        <dbReference type="Proteomes" id="UP001190700"/>
    </source>
</evidence>